<evidence type="ECO:0000256" key="4">
    <source>
        <dbReference type="ARBA" id="ARBA00022984"/>
    </source>
</evidence>
<evidence type="ECO:0000313" key="8">
    <source>
        <dbReference type="EMBL" id="QEE21304.1"/>
    </source>
</evidence>
<proteinExistence type="inferred from homology"/>
<evidence type="ECO:0000256" key="1">
    <source>
        <dbReference type="ARBA" id="ARBA00009943"/>
    </source>
</evidence>
<dbReference type="PANTHER" id="PTHR36174:SF1">
    <property type="entry name" value="LIPID II:GLYCINE GLYCYLTRANSFERASE"/>
    <property type="match status" value="1"/>
</dbReference>
<keyword evidence="4" id="KW-0573">Peptidoglycan synthesis</keyword>
<dbReference type="Gene3D" id="3.40.630.30">
    <property type="match status" value="1"/>
</dbReference>
<dbReference type="GO" id="GO:0071555">
    <property type="term" value="P:cell wall organization"/>
    <property type="evidence" value="ECO:0007669"/>
    <property type="project" value="UniProtKB-KW"/>
</dbReference>
<evidence type="ECO:0000259" key="7">
    <source>
        <dbReference type="Pfam" id="PF13480"/>
    </source>
</evidence>
<gene>
    <name evidence="8" type="ORF">FNA67_14410</name>
</gene>
<dbReference type="GO" id="GO:0008360">
    <property type="term" value="P:regulation of cell shape"/>
    <property type="evidence" value="ECO:0007669"/>
    <property type="project" value="UniProtKB-KW"/>
</dbReference>
<feature type="domain" description="BioF2-like acetyltransferase" evidence="7">
    <location>
        <begin position="181"/>
        <end position="312"/>
    </location>
</feature>
<dbReference type="SUPFAM" id="SSF55729">
    <property type="entry name" value="Acyl-CoA N-acyltransferases (Nat)"/>
    <property type="match status" value="1"/>
</dbReference>
<dbReference type="InterPro" id="IPR038740">
    <property type="entry name" value="BioF2-like_GNAT_dom"/>
</dbReference>
<dbReference type="InterPro" id="IPR003447">
    <property type="entry name" value="FEMABX"/>
</dbReference>
<dbReference type="KEGG" id="yti:FNA67_14410"/>
<keyword evidence="6" id="KW-0961">Cell wall biogenesis/degradation</keyword>
<evidence type="ECO:0000256" key="6">
    <source>
        <dbReference type="ARBA" id="ARBA00023316"/>
    </source>
</evidence>
<evidence type="ECO:0000256" key="3">
    <source>
        <dbReference type="ARBA" id="ARBA00022960"/>
    </source>
</evidence>
<dbReference type="Pfam" id="PF13480">
    <property type="entry name" value="Acetyltransf_6"/>
    <property type="match status" value="1"/>
</dbReference>
<dbReference type="InterPro" id="IPR016181">
    <property type="entry name" value="Acyl_CoA_acyltransferase"/>
</dbReference>
<keyword evidence="9" id="KW-1185">Reference proteome</keyword>
<reference evidence="8 9" key="1">
    <citation type="journal article" date="2015" name="Int. J. Syst. Evol. Microbiol.">
        <title>Youhaiella tibetensis gen. nov., sp. nov., isolated from subsurface sediment.</title>
        <authorList>
            <person name="Wang Y.X."/>
            <person name="Huang F.Q."/>
            <person name="Nogi Y."/>
            <person name="Pang S.J."/>
            <person name="Wang P.K."/>
            <person name="Lv J."/>
        </authorList>
    </citation>
    <scope>NUCLEOTIDE SEQUENCE [LARGE SCALE GENOMIC DNA]</scope>
    <source>
        <strain evidence="9">fig4</strain>
    </source>
</reference>
<dbReference type="AlphaFoldDB" id="A0A5B9DSH7"/>
<dbReference type="RefSeq" id="WP_147656497.1">
    <property type="nucleotide sequence ID" value="NZ_BMFM01000001.1"/>
</dbReference>
<evidence type="ECO:0000256" key="2">
    <source>
        <dbReference type="ARBA" id="ARBA00022679"/>
    </source>
</evidence>
<dbReference type="GO" id="GO:0009252">
    <property type="term" value="P:peptidoglycan biosynthetic process"/>
    <property type="evidence" value="ECO:0007669"/>
    <property type="project" value="UniProtKB-KW"/>
</dbReference>
<dbReference type="Proteomes" id="UP000321062">
    <property type="component" value="Chromosome"/>
</dbReference>
<dbReference type="GO" id="GO:0016755">
    <property type="term" value="F:aminoacyltransferase activity"/>
    <property type="evidence" value="ECO:0007669"/>
    <property type="project" value="InterPro"/>
</dbReference>
<dbReference type="PANTHER" id="PTHR36174">
    <property type="entry name" value="LIPID II:GLYCINE GLYCYLTRANSFERASE"/>
    <property type="match status" value="1"/>
</dbReference>
<evidence type="ECO:0000313" key="9">
    <source>
        <dbReference type="Proteomes" id="UP000321062"/>
    </source>
</evidence>
<name>A0A5B9DSH7_9HYPH</name>
<organism evidence="8 9">
    <name type="scientific">Paradevosia tibetensis</name>
    <dbReference type="NCBI Taxonomy" id="1447062"/>
    <lineage>
        <taxon>Bacteria</taxon>
        <taxon>Pseudomonadati</taxon>
        <taxon>Pseudomonadota</taxon>
        <taxon>Alphaproteobacteria</taxon>
        <taxon>Hyphomicrobiales</taxon>
        <taxon>Devosiaceae</taxon>
        <taxon>Paradevosia</taxon>
    </lineage>
</organism>
<dbReference type="EMBL" id="CP041690">
    <property type="protein sequence ID" value="QEE21304.1"/>
    <property type="molecule type" value="Genomic_DNA"/>
</dbReference>
<keyword evidence="2 8" id="KW-0808">Transferase</keyword>
<dbReference type="InterPro" id="IPR050644">
    <property type="entry name" value="PG_Glycine_Bridge_Synth"/>
</dbReference>
<protein>
    <submittedName>
        <fullName evidence="8">GNAT family N-acetyltransferase</fullName>
    </submittedName>
</protein>
<sequence length="386" mass="43515">MTLAAEHATQSDAPRQAAPRRADLSVERVSGEAWDRIATHFDGVCQEQLYVFARTRWPSVEHEALLFRLHGEVVGGVLVMIQPLPLRLGAIAVSKWGPLLRDEVRGDADAIYQGMIEALVGEYADKRKLMLSVLPRASLTPVNSESEFLWQRGFRKGSALLFPNRYIVNLRLTDAEQRKSFHQKWRYHLNKSEKQELVFEHAPASRLPEFDALYLAMTDRKKFPDHSAYETVAGLMAIEDEALRPELFFVRQGEETVGGAIIFKAGDRAVYLYGATNDRALPLRAGYFMHWHIIRWLRDNTRARWYDLGGTDGFQGLHQFKKGMVGDAGVIAPVPQVANFASAPVPLMLGLGAFAARDAVQHLRRLADRIRSDRAKPDQARNEDSA</sequence>
<keyword evidence="3" id="KW-0133">Cell shape</keyword>
<dbReference type="PROSITE" id="PS51191">
    <property type="entry name" value="FEMABX"/>
    <property type="match status" value="1"/>
</dbReference>
<dbReference type="OrthoDB" id="7844032at2"/>
<evidence type="ECO:0000256" key="5">
    <source>
        <dbReference type="ARBA" id="ARBA00023315"/>
    </source>
</evidence>
<accession>A0A5B9DSH7</accession>
<comment type="similarity">
    <text evidence="1">Belongs to the FemABX family.</text>
</comment>
<keyword evidence="5" id="KW-0012">Acyltransferase</keyword>